<comment type="caution">
    <text evidence="2">Lacks conserved residue(s) required for the propagation of feature annotation.</text>
</comment>
<dbReference type="InterPro" id="IPR001789">
    <property type="entry name" value="Sig_transdc_resp-reg_receiver"/>
</dbReference>
<dbReference type="Proteomes" id="UP000612349">
    <property type="component" value="Unassembled WGS sequence"/>
</dbReference>
<dbReference type="SMART" id="SM00448">
    <property type="entry name" value="REC"/>
    <property type="match status" value="1"/>
</dbReference>
<comment type="caution">
    <text evidence="4">The sequence shown here is derived from an EMBL/GenBank/DDBJ whole genome shotgun (WGS) entry which is preliminary data.</text>
</comment>
<dbReference type="GO" id="GO:0000160">
    <property type="term" value="P:phosphorelay signal transduction system"/>
    <property type="evidence" value="ECO:0007669"/>
    <property type="project" value="InterPro"/>
</dbReference>
<dbReference type="Pfam" id="PF00072">
    <property type="entry name" value="Response_reg"/>
    <property type="match status" value="1"/>
</dbReference>
<dbReference type="PANTHER" id="PTHR44591:SF3">
    <property type="entry name" value="RESPONSE REGULATORY DOMAIN-CONTAINING PROTEIN"/>
    <property type="match status" value="1"/>
</dbReference>
<dbReference type="PROSITE" id="PS50110">
    <property type="entry name" value="RESPONSE_REGULATORY"/>
    <property type="match status" value="1"/>
</dbReference>
<evidence type="ECO:0000313" key="5">
    <source>
        <dbReference type="Proteomes" id="UP000612349"/>
    </source>
</evidence>
<evidence type="ECO:0000256" key="2">
    <source>
        <dbReference type="PROSITE-ProRule" id="PRU00169"/>
    </source>
</evidence>
<proteinExistence type="predicted"/>
<sequence length="132" mass="13994">MSYVIVVDDDEMLAGMLCDLLAAKGHTAAHYRTAELLRQRMMFRRPDAVLLERSVADGSGMEALADIRSDPRLAGIPVIMMMAGHEQSALLAALRAGASDYMTKPFLPAELLARVDGVLAARAAIGGQGGPA</sequence>
<dbReference type="Gene3D" id="3.40.50.2300">
    <property type="match status" value="1"/>
</dbReference>
<protein>
    <recommendedName>
        <fullName evidence="3">Response regulatory domain-containing protein</fullName>
    </recommendedName>
</protein>
<dbReference type="RefSeq" id="WP_066772686.1">
    <property type="nucleotide sequence ID" value="NZ_BMIP01000001.1"/>
</dbReference>
<dbReference type="PANTHER" id="PTHR44591">
    <property type="entry name" value="STRESS RESPONSE REGULATOR PROTEIN 1"/>
    <property type="match status" value="1"/>
</dbReference>
<keyword evidence="5" id="KW-1185">Reference proteome</keyword>
<dbReference type="InterPro" id="IPR050595">
    <property type="entry name" value="Bact_response_regulator"/>
</dbReference>
<reference evidence="4" key="2">
    <citation type="submission" date="2020-09" db="EMBL/GenBank/DDBJ databases">
        <authorList>
            <person name="Sun Q."/>
            <person name="Zhou Y."/>
        </authorList>
    </citation>
    <scope>NUCLEOTIDE SEQUENCE</scope>
    <source>
        <strain evidence="4">CGMCC 1.15360</strain>
    </source>
</reference>
<dbReference type="AlphaFoldDB" id="A0A917DPQ9"/>
<feature type="domain" description="Response regulatory" evidence="3">
    <location>
        <begin position="3"/>
        <end position="119"/>
    </location>
</feature>
<dbReference type="SUPFAM" id="SSF52172">
    <property type="entry name" value="CheY-like"/>
    <property type="match status" value="1"/>
</dbReference>
<accession>A0A917DPQ9</accession>
<dbReference type="EMBL" id="BMIP01000001">
    <property type="protein sequence ID" value="GGD57308.1"/>
    <property type="molecule type" value="Genomic_DNA"/>
</dbReference>
<dbReference type="InterPro" id="IPR011006">
    <property type="entry name" value="CheY-like_superfamily"/>
</dbReference>
<organism evidence="4 5">
    <name type="scientific">Croceicoccus mobilis</name>
    <dbReference type="NCBI Taxonomy" id="1703339"/>
    <lineage>
        <taxon>Bacteria</taxon>
        <taxon>Pseudomonadati</taxon>
        <taxon>Pseudomonadota</taxon>
        <taxon>Alphaproteobacteria</taxon>
        <taxon>Sphingomonadales</taxon>
        <taxon>Erythrobacteraceae</taxon>
        <taxon>Croceicoccus</taxon>
    </lineage>
</organism>
<name>A0A917DPQ9_9SPHN</name>
<gene>
    <name evidence="4" type="ORF">GCM10010990_03170</name>
</gene>
<evidence type="ECO:0000256" key="1">
    <source>
        <dbReference type="ARBA" id="ARBA00022553"/>
    </source>
</evidence>
<keyword evidence="1" id="KW-0597">Phosphoprotein</keyword>
<reference evidence="4" key="1">
    <citation type="journal article" date="2014" name="Int. J. Syst. Evol. Microbiol.">
        <title>Complete genome sequence of Corynebacterium casei LMG S-19264T (=DSM 44701T), isolated from a smear-ripened cheese.</title>
        <authorList>
            <consortium name="US DOE Joint Genome Institute (JGI-PGF)"/>
            <person name="Walter F."/>
            <person name="Albersmeier A."/>
            <person name="Kalinowski J."/>
            <person name="Ruckert C."/>
        </authorList>
    </citation>
    <scope>NUCLEOTIDE SEQUENCE</scope>
    <source>
        <strain evidence="4">CGMCC 1.15360</strain>
    </source>
</reference>
<evidence type="ECO:0000313" key="4">
    <source>
        <dbReference type="EMBL" id="GGD57308.1"/>
    </source>
</evidence>
<evidence type="ECO:0000259" key="3">
    <source>
        <dbReference type="PROSITE" id="PS50110"/>
    </source>
</evidence>